<dbReference type="Proteomes" id="UP001597216">
    <property type="component" value="Unassembled WGS sequence"/>
</dbReference>
<keyword evidence="2" id="KW-0378">Hydrolase</keyword>
<evidence type="ECO:0000313" key="3">
    <source>
        <dbReference type="Proteomes" id="UP001597216"/>
    </source>
</evidence>
<dbReference type="PANTHER" id="PTHR46623:SF10">
    <property type="entry name" value="CARBOXYMETHYLENEBUTENOLIDASE HOMOLOG"/>
    <property type="match status" value="1"/>
</dbReference>
<dbReference type="InterPro" id="IPR029058">
    <property type="entry name" value="AB_hydrolase_fold"/>
</dbReference>
<dbReference type="InterPro" id="IPR002925">
    <property type="entry name" value="Dienelactn_hydro"/>
</dbReference>
<dbReference type="EMBL" id="JBHTLQ010000010">
    <property type="protein sequence ID" value="MFD1190214.1"/>
    <property type="molecule type" value="Genomic_DNA"/>
</dbReference>
<organism evidence="2 3">
    <name type="scientific">Phenylobacterium conjunctum</name>
    <dbReference type="NCBI Taxonomy" id="1298959"/>
    <lineage>
        <taxon>Bacteria</taxon>
        <taxon>Pseudomonadati</taxon>
        <taxon>Pseudomonadota</taxon>
        <taxon>Alphaproteobacteria</taxon>
        <taxon>Caulobacterales</taxon>
        <taxon>Caulobacteraceae</taxon>
        <taxon>Phenylobacterium</taxon>
    </lineage>
</organism>
<dbReference type="EC" id="3.1.-.-" evidence="2"/>
<comment type="caution">
    <text evidence="2">The sequence shown here is derived from an EMBL/GenBank/DDBJ whole genome shotgun (WGS) entry which is preliminary data.</text>
</comment>
<evidence type="ECO:0000313" key="2">
    <source>
        <dbReference type="EMBL" id="MFD1190214.1"/>
    </source>
</evidence>
<protein>
    <submittedName>
        <fullName evidence="2">Dienelactone hydrolase family protein</fullName>
        <ecNumber evidence="2">3.1.-.-</ecNumber>
    </submittedName>
</protein>
<feature type="domain" description="Dienelactone hydrolase" evidence="1">
    <location>
        <begin position="17"/>
        <end position="243"/>
    </location>
</feature>
<keyword evidence="3" id="KW-1185">Reference proteome</keyword>
<dbReference type="Gene3D" id="3.40.50.1820">
    <property type="entry name" value="alpha/beta hydrolase"/>
    <property type="match status" value="1"/>
</dbReference>
<proteinExistence type="predicted"/>
<dbReference type="SUPFAM" id="SSF53474">
    <property type="entry name" value="alpha/beta-Hydrolases"/>
    <property type="match status" value="1"/>
</dbReference>
<dbReference type="PANTHER" id="PTHR46623">
    <property type="entry name" value="CARBOXYMETHYLENEBUTENOLIDASE-RELATED"/>
    <property type="match status" value="1"/>
</dbReference>
<accession>A0ABW3SZ76</accession>
<dbReference type="GO" id="GO:0016787">
    <property type="term" value="F:hydrolase activity"/>
    <property type="evidence" value="ECO:0007669"/>
    <property type="project" value="UniProtKB-KW"/>
</dbReference>
<dbReference type="RefSeq" id="WP_377353020.1">
    <property type="nucleotide sequence ID" value="NZ_JBHTLQ010000010.1"/>
</dbReference>
<evidence type="ECO:0000259" key="1">
    <source>
        <dbReference type="Pfam" id="PF01738"/>
    </source>
</evidence>
<dbReference type="InterPro" id="IPR051049">
    <property type="entry name" value="Dienelactone_hydrolase-like"/>
</dbReference>
<name>A0ABW3SZ76_9CAUL</name>
<dbReference type="Pfam" id="PF01738">
    <property type="entry name" value="DLH"/>
    <property type="match status" value="1"/>
</dbReference>
<reference evidence="3" key="1">
    <citation type="journal article" date="2019" name="Int. J. Syst. Evol. Microbiol.">
        <title>The Global Catalogue of Microorganisms (GCM) 10K type strain sequencing project: providing services to taxonomists for standard genome sequencing and annotation.</title>
        <authorList>
            <consortium name="The Broad Institute Genomics Platform"/>
            <consortium name="The Broad Institute Genome Sequencing Center for Infectious Disease"/>
            <person name="Wu L."/>
            <person name="Ma J."/>
        </authorList>
    </citation>
    <scope>NUCLEOTIDE SEQUENCE [LARGE SCALE GENOMIC DNA]</scope>
    <source>
        <strain evidence="3">CCUG 55074</strain>
    </source>
</reference>
<gene>
    <name evidence="2" type="ORF">ACFQ27_06445</name>
</gene>
<sequence length="246" mass="27337">MIEHQLDIPTKDGATTTFIVHPDRDGPHPTILFFMDAPAIREELRDMARRLATAGYYVMLPNLYYRSGVMELGPLPVDPNDPARQTMMDLMYSLTIDKVMDDADAMLAYAAKDPAADVRQVGCLGYCMSGQYAINCAARHPDMVKAAASLYGTYLVTDKSDSPHLVAAKARAELYFACAETDRWAPMEMVEELSQALAANPAINAEVEIYPGVEHGFAFPQRMAYDKPAAEQHWARLNALFRRNLG</sequence>